<feature type="disulfide bond" description="Redox-active" evidence="13">
    <location>
        <begin position="17"/>
        <end position="51"/>
    </location>
</feature>
<evidence type="ECO:0000313" key="15">
    <source>
        <dbReference type="EMBL" id="CAG9863279.1"/>
    </source>
</evidence>
<dbReference type="SUPFAM" id="SSF52833">
    <property type="entry name" value="Thioredoxin-like"/>
    <property type="match status" value="1"/>
</dbReference>
<keyword evidence="7" id="KW-0999">Mitochondrion inner membrane</keyword>
<comment type="subcellular location">
    <subcellularLocation>
        <location evidence="2">Mitochondrion inner membrane</location>
        <topology evidence="2">Peripheral membrane protein</topology>
        <orientation evidence="2">Matrix side</orientation>
    </subcellularLocation>
</comment>
<keyword evidence="6" id="KW-0679">Respiratory chain</keyword>
<dbReference type="InterPro" id="IPR016464">
    <property type="entry name" value="NADH_Ub_cplx-1_asu_su-2"/>
</dbReference>
<dbReference type="Pfam" id="PF05047">
    <property type="entry name" value="L51_S25_CI-B8"/>
    <property type="match status" value="1"/>
</dbReference>
<evidence type="ECO:0000313" key="16">
    <source>
        <dbReference type="Proteomes" id="UP001153712"/>
    </source>
</evidence>
<evidence type="ECO:0000256" key="10">
    <source>
        <dbReference type="ARBA" id="ARBA00023136"/>
    </source>
</evidence>
<keyword evidence="16" id="KW-1185">Reference proteome</keyword>
<dbReference type="EMBL" id="OU900099">
    <property type="protein sequence ID" value="CAG9863279.1"/>
    <property type="molecule type" value="Genomic_DNA"/>
</dbReference>
<evidence type="ECO:0000259" key="14">
    <source>
        <dbReference type="SMART" id="SM00916"/>
    </source>
</evidence>
<reference evidence="15" key="1">
    <citation type="submission" date="2022-01" db="EMBL/GenBank/DDBJ databases">
        <authorList>
            <person name="King R."/>
        </authorList>
    </citation>
    <scope>NUCLEOTIDE SEQUENCE</scope>
</reference>
<evidence type="ECO:0000256" key="11">
    <source>
        <dbReference type="ARBA" id="ARBA00031441"/>
    </source>
</evidence>
<dbReference type="OrthoDB" id="10250268at2759"/>
<keyword evidence="9" id="KW-0496">Mitochondrion</keyword>
<evidence type="ECO:0000256" key="9">
    <source>
        <dbReference type="ARBA" id="ARBA00023128"/>
    </source>
</evidence>
<keyword evidence="5" id="KW-0813">Transport</keyword>
<accession>A0A9N9TWM1</accession>
<evidence type="ECO:0000256" key="12">
    <source>
        <dbReference type="ARBA" id="ARBA00032513"/>
    </source>
</evidence>
<dbReference type="Gene3D" id="3.40.30.10">
    <property type="entry name" value="Glutaredoxin"/>
    <property type="match status" value="1"/>
</dbReference>
<dbReference type="PANTHER" id="PTHR12878:SF0">
    <property type="entry name" value="NADH DEHYDROGENASE [UBIQUINONE] 1 ALPHA SUBCOMPLEX SUBUNIT 2"/>
    <property type="match status" value="1"/>
</dbReference>
<dbReference type="Proteomes" id="UP001153712">
    <property type="component" value="Chromosome 6"/>
</dbReference>
<comment type="similarity">
    <text evidence="3">Belongs to the complex I NDUFA2 subunit family.</text>
</comment>
<keyword evidence="13" id="KW-1015">Disulfide bond</keyword>
<proteinExistence type="inferred from homology"/>
<evidence type="ECO:0000256" key="1">
    <source>
        <dbReference type="ARBA" id="ARBA00003195"/>
    </source>
</evidence>
<evidence type="ECO:0000256" key="8">
    <source>
        <dbReference type="ARBA" id="ARBA00022982"/>
    </source>
</evidence>
<evidence type="ECO:0000256" key="4">
    <source>
        <dbReference type="ARBA" id="ARBA00016394"/>
    </source>
</evidence>
<keyword evidence="10" id="KW-0472">Membrane</keyword>
<dbReference type="SMART" id="SM00916">
    <property type="entry name" value="L51_S25_CI-B8"/>
    <property type="match status" value="1"/>
</dbReference>
<feature type="domain" description="Ribosomal protein/NADH dehydrogenase" evidence="14">
    <location>
        <begin position="18"/>
        <end position="91"/>
    </location>
</feature>
<evidence type="ECO:0000256" key="5">
    <source>
        <dbReference type="ARBA" id="ARBA00022448"/>
    </source>
</evidence>
<evidence type="ECO:0000256" key="3">
    <source>
        <dbReference type="ARBA" id="ARBA00008939"/>
    </source>
</evidence>
<evidence type="ECO:0000256" key="6">
    <source>
        <dbReference type="ARBA" id="ARBA00022660"/>
    </source>
</evidence>
<dbReference type="PANTHER" id="PTHR12878">
    <property type="entry name" value="NADH-UBIQUINONE OXIDOREDUCTASE B8 SUBUNIT"/>
    <property type="match status" value="1"/>
</dbReference>
<evidence type="ECO:0000256" key="7">
    <source>
        <dbReference type="ARBA" id="ARBA00022792"/>
    </source>
</evidence>
<dbReference type="InterPro" id="IPR007741">
    <property type="entry name" value="Ribosomal_mL43/mS25/NADH_DH"/>
</dbReference>
<evidence type="ECO:0000256" key="13">
    <source>
        <dbReference type="PIRSR" id="PIRSR005822-1"/>
    </source>
</evidence>
<keyword evidence="8" id="KW-0249">Electron transport</keyword>
<name>A0A9N9TWM1_PHYSR</name>
<dbReference type="InterPro" id="IPR036249">
    <property type="entry name" value="Thioredoxin-like_sf"/>
</dbReference>
<dbReference type="GO" id="GO:0005743">
    <property type="term" value="C:mitochondrial inner membrane"/>
    <property type="evidence" value="ECO:0007669"/>
    <property type="project" value="UniProtKB-SubCell"/>
</dbReference>
<dbReference type="PIRSF" id="PIRSF005822">
    <property type="entry name" value="NDUA2"/>
    <property type="match status" value="1"/>
</dbReference>
<gene>
    <name evidence="15" type="ORF">PHYEVI_LOCUS9577</name>
</gene>
<organism evidence="15 16">
    <name type="scientific">Phyllotreta striolata</name>
    <name type="common">Striped flea beetle</name>
    <name type="synonym">Crioceris striolata</name>
    <dbReference type="NCBI Taxonomy" id="444603"/>
    <lineage>
        <taxon>Eukaryota</taxon>
        <taxon>Metazoa</taxon>
        <taxon>Ecdysozoa</taxon>
        <taxon>Arthropoda</taxon>
        <taxon>Hexapoda</taxon>
        <taxon>Insecta</taxon>
        <taxon>Pterygota</taxon>
        <taxon>Neoptera</taxon>
        <taxon>Endopterygota</taxon>
        <taxon>Coleoptera</taxon>
        <taxon>Polyphaga</taxon>
        <taxon>Cucujiformia</taxon>
        <taxon>Chrysomeloidea</taxon>
        <taxon>Chrysomelidae</taxon>
        <taxon>Galerucinae</taxon>
        <taxon>Alticini</taxon>
        <taxon>Phyllotreta</taxon>
    </lineage>
</organism>
<comment type="function">
    <text evidence="1">Accessory subunit of the mitochondrial membrane respiratory chain NADH dehydrogenase (Complex I), that is believed not to be involved in catalysis. Complex I functions in the transfer of electrons from NADH to the respiratory chain. The immediate electron acceptor for the enzyme is believed to be ubiquinone.</text>
</comment>
<evidence type="ECO:0000256" key="2">
    <source>
        <dbReference type="ARBA" id="ARBA00004443"/>
    </source>
</evidence>
<protein>
    <recommendedName>
        <fullName evidence="4">NADH dehydrogenase [ubiquinone] 1 alpha subcomplex subunit 2</fullName>
    </recommendedName>
    <alternativeName>
        <fullName evidence="11">Complex I-B8</fullName>
    </alternativeName>
    <alternativeName>
        <fullName evidence="12">NADH-ubiquinone oxidoreductase B8 subunit</fullName>
    </alternativeName>
</protein>
<dbReference type="AlphaFoldDB" id="A0A9N9TWM1"/>
<sequence>MAVRLGGALKELRIHLCQTGQGSQGVREFIEKCYVELKSSNPKFPILIRECSGVEPRVWARYEKGKEKCSTLKDMSSDEVKSVISKLAKDN</sequence>